<dbReference type="InterPro" id="IPR039422">
    <property type="entry name" value="MarR/SlyA-like"/>
</dbReference>
<dbReference type="SMART" id="SM00347">
    <property type="entry name" value="HTH_MARR"/>
    <property type="match status" value="1"/>
</dbReference>
<protein>
    <submittedName>
        <fullName evidence="2">MarR family winged helix-turn-helix transcriptional regulator</fullName>
    </submittedName>
</protein>
<organism evidence="2 3">
    <name type="scientific">Microbacterium elymi</name>
    <dbReference type="NCBI Taxonomy" id="2909587"/>
    <lineage>
        <taxon>Bacteria</taxon>
        <taxon>Bacillati</taxon>
        <taxon>Actinomycetota</taxon>
        <taxon>Actinomycetes</taxon>
        <taxon>Micrococcales</taxon>
        <taxon>Microbacteriaceae</taxon>
        <taxon>Microbacterium</taxon>
    </lineage>
</organism>
<dbReference type="Proteomes" id="UP001054811">
    <property type="component" value="Chromosome"/>
</dbReference>
<dbReference type="RefSeq" id="WP_259611648.1">
    <property type="nucleotide sequence ID" value="NZ_CP091139.2"/>
</dbReference>
<dbReference type="Pfam" id="PF12802">
    <property type="entry name" value="MarR_2"/>
    <property type="match status" value="1"/>
</dbReference>
<proteinExistence type="predicted"/>
<accession>A0ABY5NIZ3</accession>
<dbReference type="EMBL" id="CP091139">
    <property type="protein sequence ID" value="UUT35101.1"/>
    <property type="molecule type" value="Genomic_DNA"/>
</dbReference>
<dbReference type="PANTHER" id="PTHR33164">
    <property type="entry name" value="TRANSCRIPTIONAL REGULATOR, MARR FAMILY"/>
    <property type="match status" value="1"/>
</dbReference>
<reference evidence="2" key="1">
    <citation type="submission" date="2022-01" db="EMBL/GenBank/DDBJ databases">
        <title>Microbacterium eymi and Microbacterium rhizovicinus sp. nov., isolated from the rhizospheric soil of Elymus tsukushiensis, a plant native to the Dokdo Islands, Republic of Korea.</title>
        <authorList>
            <person name="Hwang Y.J."/>
        </authorList>
    </citation>
    <scope>NUCLEOTIDE SEQUENCE</scope>
    <source>
        <strain evidence="2">KUDC0405</strain>
    </source>
</reference>
<evidence type="ECO:0000259" key="1">
    <source>
        <dbReference type="PROSITE" id="PS50995"/>
    </source>
</evidence>
<evidence type="ECO:0000313" key="3">
    <source>
        <dbReference type="Proteomes" id="UP001054811"/>
    </source>
</evidence>
<sequence>MPVNPDDLSHARPRISRLSRVIHDAYGRAVDSALVAAGFPDLTGGRAKVLPFVRDDGIALGRLAALVGVRKQTVAEMVTQLERDGYVRTELNPDDARSRLVVLTDRGQRARPVAVSAGERVERDWAELTSPALVERLRSDLQTLINAIETGSSENP</sequence>
<dbReference type="InterPro" id="IPR000835">
    <property type="entry name" value="HTH_MarR-typ"/>
</dbReference>
<dbReference type="InterPro" id="IPR036390">
    <property type="entry name" value="WH_DNA-bd_sf"/>
</dbReference>
<keyword evidence="3" id="KW-1185">Reference proteome</keyword>
<dbReference type="PANTHER" id="PTHR33164:SF43">
    <property type="entry name" value="HTH-TYPE TRANSCRIPTIONAL REPRESSOR YETL"/>
    <property type="match status" value="1"/>
</dbReference>
<dbReference type="Gene3D" id="1.10.10.10">
    <property type="entry name" value="Winged helix-like DNA-binding domain superfamily/Winged helix DNA-binding domain"/>
    <property type="match status" value="1"/>
</dbReference>
<dbReference type="InterPro" id="IPR036388">
    <property type="entry name" value="WH-like_DNA-bd_sf"/>
</dbReference>
<name>A0ABY5NIZ3_9MICO</name>
<dbReference type="SUPFAM" id="SSF46785">
    <property type="entry name" value="Winged helix' DNA-binding domain"/>
    <property type="match status" value="1"/>
</dbReference>
<dbReference type="PROSITE" id="PS50995">
    <property type="entry name" value="HTH_MARR_2"/>
    <property type="match status" value="1"/>
</dbReference>
<evidence type="ECO:0000313" key="2">
    <source>
        <dbReference type="EMBL" id="UUT35101.1"/>
    </source>
</evidence>
<feature type="domain" description="HTH marR-type" evidence="1">
    <location>
        <begin position="5"/>
        <end position="146"/>
    </location>
</feature>
<gene>
    <name evidence="2" type="ORF">L2X98_33060</name>
</gene>